<dbReference type="SMART" id="SM00702">
    <property type="entry name" value="P4Hc"/>
    <property type="match status" value="1"/>
</dbReference>
<dbReference type="OMA" id="HSFTVWY"/>
<comment type="cofactor">
    <cofactor evidence="1">
        <name>L-ascorbate</name>
        <dbReference type="ChEBI" id="CHEBI:38290"/>
    </cofactor>
</comment>
<gene>
    <name evidence="9" type="ORF">MICPUCDRAFT_38436</name>
</gene>
<keyword evidence="10" id="KW-1185">Reference proteome</keyword>
<name>C1MK90_MICPC</name>
<evidence type="ECO:0000256" key="6">
    <source>
        <dbReference type="ARBA" id="ARBA00023004"/>
    </source>
</evidence>
<evidence type="ECO:0000313" key="10">
    <source>
        <dbReference type="Proteomes" id="UP000001876"/>
    </source>
</evidence>
<evidence type="ECO:0000256" key="4">
    <source>
        <dbReference type="ARBA" id="ARBA00022964"/>
    </source>
</evidence>
<dbReference type="GeneID" id="9681476"/>
<accession>C1MK90</accession>
<dbReference type="PANTHER" id="PTHR12907:SF26">
    <property type="entry name" value="HIF PROLYL HYDROXYLASE, ISOFORM C"/>
    <property type="match status" value="1"/>
</dbReference>
<reference evidence="9 10" key="1">
    <citation type="journal article" date="2009" name="Science">
        <title>Green evolution and dynamic adaptations revealed by genomes of the marine picoeukaryotes Micromonas.</title>
        <authorList>
            <person name="Worden A.Z."/>
            <person name="Lee J.H."/>
            <person name="Mock T."/>
            <person name="Rouze P."/>
            <person name="Simmons M.P."/>
            <person name="Aerts A.L."/>
            <person name="Allen A.E."/>
            <person name="Cuvelier M.L."/>
            <person name="Derelle E."/>
            <person name="Everett M.V."/>
            <person name="Foulon E."/>
            <person name="Grimwood J."/>
            <person name="Gundlach H."/>
            <person name="Henrissat B."/>
            <person name="Napoli C."/>
            <person name="McDonald S.M."/>
            <person name="Parker M.S."/>
            <person name="Rombauts S."/>
            <person name="Salamov A."/>
            <person name="Von Dassow P."/>
            <person name="Badger J.H."/>
            <person name="Coutinho P.M."/>
            <person name="Demir E."/>
            <person name="Dubchak I."/>
            <person name="Gentemann C."/>
            <person name="Eikrem W."/>
            <person name="Gready J.E."/>
            <person name="John U."/>
            <person name="Lanier W."/>
            <person name="Lindquist E.A."/>
            <person name="Lucas S."/>
            <person name="Mayer K.F."/>
            <person name="Moreau H."/>
            <person name="Not F."/>
            <person name="Otillar R."/>
            <person name="Panaud O."/>
            <person name="Pangilinan J."/>
            <person name="Paulsen I."/>
            <person name="Piegu B."/>
            <person name="Poliakov A."/>
            <person name="Robbens S."/>
            <person name="Schmutz J."/>
            <person name="Toulza E."/>
            <person name="Wyss T."/>
            <person name="Zelensky A."/>
            <person name="Zhou K."/>
            <person name="Armbrust E.V."/>
            <person name="Bhattacharya D."/>
            <person name="Goodenough U.W."/>
            <person name="Van de Peer Y."/>
            <person name="Grigoriev I.V."/>
        </authorList>
    </citation>
    <scope>NUCLEOTIDE SEQUENCE [LARGE SCALE GENOMIC DNA]</scope>
    <source>
        <strain evidence="9 10">CCMP1545</strain>
    </source>
</reference>
<protein>
    <submittedName>
        <fullName evidence="9">Predicted protein</fullName>
    </submittedName>
</protein>
<dbReference type="RefSeq" id="XP_003055955.1">
    <property type="nucleotide sequence ID" value="XM_003055909.1"/>
</dbReference>
<dbReference type="Proteomes" id="UP000001876">
    <property type="component" value="Unassembled WGS sequence"/>
</dbReference>
<sequence>MPARVLSPSTTTSYVHVDGDVFGDGRAFEVVLDLPGVTSARDVSADVVDARSAYGVSTSRALAVRASANALDGGEDVEYLASVTLPADVRCDASSPRVKFNARRARLAVTFDAADEDARAMTSETDAKEGCAADEADEDNPLAEYLAMLGVNEDGTPRASAVAAAHDDANAAAAAEDDANAAAAAEDDANAPTASTSTTTIRPAAGAHARGDPVTTRSSSSRALDRRTTNPKKTKRKSHPRPRLAPLRCVRTARTVQAVSDLADHLTEGLNAVGWATAPFMTSDAVALAREEIKNVAPFYTPGEVWLGKSSATGAQIAVKSIRGDRIFWMVPEQIEMGGFVVFREMLRAIDDLVLDQLSRRAPARLGGLSDRTHAMLAEYPGRGSRFVRHVDNTGKDGRRLTVLCYLNEDWDGKNGGHLKVYDRDGNGDGDGDRGGGRVTSVTPAGGTLAMFYSDEIPHEVLPSHATRHSFTVWYYDDDEHKAATSRAGDAAVADSRTTHAPATSTSDARNLGADRQTCADLDLDEQRQDISDRAATAFVRTLMTERVTPAEATALAARLDPRASVAVASVFGAPDVEVRPTHRSPCDRVRAVHAVP</sequence>
<dbReference type="GO" id="GO:0071456">
    <property type="term" value="P:cellular response to hypoxia"/>
    <property type="evidence" value="ECO:0007669"/>
    <property type="project" value="TreeGrafter"/>
</dbReference>
<dbReference type="InterPro" id="IPR006620">
    <property type="entry name" value="Pro_4_hyd_alph"/>
</dbReference>
<dbReference type="InterPro" id="IPR051559">
    <property type="entry name" value="HIF_prolyl_hydroxylases"/>
</dbReference>
<proteinExistence type="predicted"/>
<keyword evidence="3" id="KW-0847">Vitamin C</keyword>
<feature type="compositionally biased region" description="Low complexity" evidence="7">
    <location>
        <begin position="190"/>
        <end position="205"/>
    </location>
</feature>
<dbReference type="EMBL" id="GG663736">
    <property type="protein sequence ID" value="EEH59331.1"/>
    <property type="molecule type" value="Genomic_DNA"/>
</dbReference>
<evidence type="ECO:0000256" key="7">
    <source>
        <dbReference type="SAM" id="MobiDB-lite"/>
    </source>
</evidence>
<organism evidence="10">
    <name type="scientific">Micromonas pusilla (strain CCMP1545)</name>
    <name type="common">Picoplanktonic green alga</name>
    <dbReference type="NCBI Taxonomy" id="564608"/>
    <lineage>
        <taxon>Eukaryota</taxon>
        <taxon>Viridiplantae</taxon>
        <taxon>Chlorophyta</taxon>
        <taxon>Mamiellophyceae</taxon>
        <taxon>Mamiellales</taxon>
        <taxon>Mamiellaceae</taxon>
        <taxon>Micromonas</taxon>
    </lineage>
</organism>
<evidence type="ECO:0000259" key="8">
    <source>
        <dbReference type="PROSITE" id="PS51471"/>
    </source>
</evidence>
<evidence type="ECO:0000313" key="9">
    <source>
        <dbReference type="EMBL" id="EEH59331.1"/>
    </source>
</evidence>
<feature type="domain" description="Fe2OG dioxygenase" evidence="8">
    <location>
        <begin position="371"/>
        <end position="477"/>
    </location>
</feature>
<dbReference type="GO" id="GO:0031543">
    <property type="term" value="F:peptidyl-proline dioxygenase activity"/>
    <property type="evidence" value="ECO:0007669"/>
    <property type="project" value="TreeGrafter"/>
</dbReference>
<feature type="compositionally biased region" description="Acidic residues" evidence="7">
    <location>
        <begin position="177"/>
        <end position="189"/>
    </location>
</feature>
<dbReference type="InterPro" id="IPR044862">
    <property type="entry name" value="Pro_4_hyd_alph_FE2OG_OXY"/>
</dbReference>
<dbReference type="PANTHER" id="PTHR12907">
    <property type="entry name" value="EGL NINE HOMOLOG-RELATED"/>
    <property type="match status" value="1"/>
</dbReference>
<dbReference type="Gene3D" id="2.60.120.620">
    <property type="entry name" value="q2cbj1_9rhob like domain"/>
    <property type="match status" value="1"/>
</dbReference>
<dbReference type="Pfam" id="PF13640">
    <property type="entry name" value="2OG-FeII_Oxy_3"/>
    <property type="match status" value="1"/>
</dbReference>
<dbReference type="GO" id="GO:0031418">
    <property type="term" value="F:L-ascorbic acid binding"/>
    <property type="evidence" value="ECO:0007669"/>
    <property type="project" value="UniProtKB-KW"/>
</dbReference>
<dbReference type="AlphaFoldDB" id="C1MK90"/>
<feature type="compositionally biased region" description="Basic residues" evidence="7">
    <location>
        <begin position="229"/>
        <end position="242"/>
    </location>
</feature>
<feature type="region of interest" description="Disordered" evidence="7">
    <location>
        <begin position="177"/>
        <end position="245"/>
    </location>
</feature>
<dbReference type="eggNOG" id="KOG3710">
    <property type="taxonomic scope" value="Eukaryota"/>
</dbReference>
<evidence type="ECO:0000256" key="5">
    <source>
        <dbReference type="ARBA" id="ARBA00023002"/>
    </source>
</evidence>
<evidence type="ECO:0000256" key="1">
    <source>
        <dbReference type="ARBA" id="ARBA00001961"/>
    </source>
</evidence>
<dbReference type="KEGG" id="mpp:MICPUCDRAFT_38436"/>
<keyword evidence="6" id="KW-0408">Iron</keyword>
<dbReference type="InterPro" id="IPR005123">
    <property type="entry name" value="Oxoglu/Fe-dep_dioxygenase_dom"/>
</dbReference>
<keyword evidence="4" id="KW-0223">Dioxygenase</keyword>
<evidence type="ECO:0000256" key="3">
    <source>
        <dbReference type="ARBA" id="ARBA00022896"/>
    </source>
</evidence>
<evidence type="ECO:0000256" key="2">
    <source>
        <dbReference type="ARBA" id="ARBA00022723"/>
    </source>
</evidence>
<keyword evidence="5" id="KW-0560">Oxidoreductase</keyword>
<dbReference type="PROSITE" id="PS51471">
    <property type="entry name" value="FE2OG_OXY"/>
    <property type="match status" value="1"/>
</dbReference>
<dbReference type="OrthoDB" id="76265at2759"/>
<feature type="region of interest" description="Disordered" evidence="7">
    <location>
        <begin position="486"/>
        <end position="510"/>
    </location>
</feature>
<feature type="region of interest" description="Disordered" evidence="7">
    <location>
        <begin position="117"/>
        <end position="138"/>
    </location>
</feature>
<keyword evidence="2" id="KW-0479">Metal-binding</keyword>
<feature type="compositionally biased region" description="Polar residues" evidence="7">
    <location>
        <begin position="499"/>
        <end position="509"/>
    </location>
</feature>
<dbReference type="GO" id="GO:0008198">
    <property type="term" value="F:ferrous iron binding"/>
    <property type="evidence" value="ECO:0007669"/>
    <property type="project" value="TreeGrafter"/>
</dbReference>